<feature type="region of interest" description="Disordered" evidence="1">
    <location>
        <begin position="37"/>
        <end position="92"/>
    </location>
</feature>
<comment type="caution">
    <text evidence="3">The sequence shown here is derived from an EMBL/GenBank/DDBJ whole genome shotgun (WGS) entry which is preliminary data.</text>
</comment>
<dbReference type="SUPFAM" id="SSF51338">
    <property type="entry name" value="Composite domain of metallo-dependent hydrolases"/>
    <property type="match status" value="3"/>
</dbReference>
<dbReference type="InterPro" id="IPR050378">
    <property type="entry name" value="Metallo-dep_Hydrolases_sf"/>
</dbReference>
<sequence length="580" mass="62199">MADLLITGATVLDGTGAPGFVADVVVDAGRIVAVSTSQSQLGHDLPTTNPANRSPRSDDLPTTASADRSRRSDSALTTNSSNQSRRDDLPTATRTIDATGLVLCPGFIDMHAHSDLQILATPDHTAKVSQGVTLEVLGQDGLSFAPIDDPTRAALRRQIAGWNGEPDDFDFSWSTVAGYLDRLDQGIACNAAYLVPQGTLRMMVVGTDNRPATPAELAQMIELLTQALRDGAVGMSSGLTYTPGMFATTDELVELCRVVAQHGGYYSPHQRSYGQGALDAYAEMVEVARRSGCALHLTHAVMNFGPNQGRGADLIAMIDKALADGLDVTTDTYPYLPGATTLAATLPSWTAEGGPDAQLDRLRDPATRARIAHEMEQVGSDGCHGCVIEWNTIEIGGVRNPALGDAVGRTVQDLAARRGRPAADVFFDLLIADDLGTSILQHVGHEENVQTIMQHSSHTGGSDAILVGGKPHPRSWGTFPRYLGRYVRELGVLELADCIHHLTGRPARRLRLTDRGLVREGYRADLVLFDPDTIHDTATFDNPRQQAEGIPYVFVNGVPVIDDGHRTDALPGRAIRRTDV</sequence>
<dbReference type="PANTHER" id="PTHR11647">
    <property type="entry name" value="HYDRANTOINASE/DIHYDROPYRIMIDINASE FAMILY MEMBER"/>
    <property type="match status" value="1"/>
</dbReference>
<accession>A0ABP4S124</accession>
<dbReference type="EMBL" id="BAAANF010000002">
    <property type="protein sequence ID" value="GAA1665408.1"/>
    <property type="molecule type" value="Genomic_DNA"/>
</dbReference>
<dbReference type="RefSeq" id="WP_344144541.1">
    <property type="nucleotide sequence ID" value="NZ_BAAANF010000002.1"/>
</dbReference>
<dbReference type="Gene3D" id="3.20.20.140">
    <property type="entry name" value="Metal-dependent hydrolases"/>
    <property type="match status" value="1"/>
</dbReference>
<feature type="compositionally biased region" description="Polar residues" evidence="1">
    <location>
        <begin position="37"/>
        <end position="54"/>
    </location>
</feature>
<dbReference type="Pfam" id="PF07969">
    <property type="entry name" value="Amidohydro_3"/>
    <property type="match status" value="1"/>
</dbReference>
<protein>
    <submittedName>
        <fullName evidence="3">D-aminoacylase</fullName>
    </submittedName>
</protein>
<name>A0ABP4S124_9ACTN</name>
<dbReference type="CDD" id="cd01297">
    <property type="entry name" value="D-aminoacylase"/>
    <property type="match status" value="1"/>
</dbReference>
<dbReference type="InterPro" id="IPR013108">
    <property type="entry name" value="Amidohydro_3"/>
</dbReference>
<dbReference type="Gene3D" id="2.30.40.10">
    <property type="entry name" value="Urease, subunit C, domain 1"/>
    <property type="match status" value="2"/>
</dbReference>
<dbReference type="PANTHER" id="PTHR11647:SF1">
    <property type="entry name" value="COLLAPSIN RESPONSE MEDIATOR PROTEIN"/>
    <property type="match status" value="1"/>
</dbReference>
<dbReference type="Gene3D" id="3.30.1490.130">
    <property type="entry name" value="D-aminoacylase. Domain 3"/>
    <property type="match status" value="1"/>
</dbReference>
<reference evidence="4" key="1">
    <citation type="journal article" date="2019" name="Int. J. Syst. Evol. Microbiol.">
        <title>The Global Catalogue of Microorganisms (GCM) 10K type strain sequencing project: providing services to taxonomists for standard genome sequencing and annotation.</title>
        <authorList>
            <consortium name="The Broad Institute Genomics Platform"/>
            <consortium name="The Broad Institute Genome Sequencing Center for Infectious Disease"/>
            <person name="Wu L."/>
            <person name="Ma J."/>
        </authorList>
    </citation>
    <scope>NUCLEOTIDE SEQUENCE [LARGE SCALE GENOMIC DNA]</scope>
    <source>
        <strain evidence="4">JCM 14307</strain>
    </source>
</reference>
<evidence type="ECO:0000256" key="1">
    <source>
        <dbReference type="SAM" id="MobiDB-lite"/>
    </source>
</evidence>
<organism evidence="3 4">
    <name type="scientific">Kribbella yunnanensis</name>
    <dbReference type="NCBI Taxonomy" id="190194"/>
    <lineage>
        <taxon>Bacteria</taxon>
        <taxon>Bacillati</taxon>
        <taxon>Actinomycetota</taxon>
        <taxon>Actinomycetes</taxon>
        <taxon>Propionibacteriales</taxon>
        <taxon>Kribbellaceae</taxon>
        <taxon>Kribbella</taxon>
    </lineage>
</organism>
<evidence type="ECO:0000313" key="3">
    <source>
        <dbReference type="EMBL" id="GAA1665408.1"/>
    </source>
</evidence>
<gene>
    <name evidence="3" type="ORF">GCM10009745_04160</name>
</gene>
<evidence type="ECO:0000259" key="2">
    <source>
        <dbReference type="Pfam" id="PF07969"/>
    </source>
</evidence>
<dbReference type="InterPro" id="IPR032466">
    <property type="entry name" value="Metal_Hydrolase"/>
</dbReference>
<evidence type="ECO:0000313" key="4">
    <source>
        <dbReference type="Proteomes" id="UP001500280"/>
    </source>
</evidence>
<feature type="domain" description="Amidohydrolase 3" evidence="2">
    <location>
        <begin position="94"/>
        <end position="560"/>
    </location>
</feature>
<dbReference type="InterPro" id="IPR023100">
    <property type="entry name" value="D-aminoacylase_insert_dom_sf"/>
</dbReference>
<dbReference type="SUPFAM" id="SSF51556">
    <property type="entry name" value="Metallo-dependent hydrolases"/>
    <property type="match status" value="1"/>
</dbReference>
<keyword evidence="4" id="KW-1185">Reference proteome</keyword>
<dbReference type="InterPro" id="IPR011059">
    <property type="entry name" value="Metal-dep_hydrolase_composite"/>
</dbReference>
<proteinExistence type="predicted"/>
<dbReference type="Proteomes" id="UP001500280">
    <property type="component" value="Unassembled WGS sequence"/>
</dbReference>